<feature type="compositionally biased region" description="Polar residues" evidence="6">
    <location>
        <begin position="214"/>
        <end position="224"/>
    </location>
</feature>
<dbReference type="EMBL" id="UINC01005322">
    <property type="protein sequence ID" value="SVA20581.1"/>
    <property type="molecule type" value="Genomic_DNA"/>
</dbReference>
<feature type="transmembrane region" description="Helical" evidence="7">
    <location>
        <begin position="312"/>
        <end position="334"/>
    </location>
</feature>
<feature type="transmembrane region" description="Helical" evidence="7">
    <location>
        <begin position="399"/>
        <end position="420"/>
    </location>
</feature>
<sequence>MELLKRAASWTPKTTVYYGWIVIAVGAMGTYAASGSAQVTLAGIQTLIYEDTGWDRSTIALCITIGTWVAGLLTPVFGKIADTHGPRLVMPLTSIIVGGCFFWIGGMTAVWHFYVAYIIARGLGNPVLIGVMPRTVAVNFFERKRNLVLGIVSMARPCFGAINVQLITLVSAWSSWRTAYKLLGVYSIILALPLLIFVRKDPESIGLLPDGTEKNISPPDSASNLGKGPDTDREIWSAGEAAKTFALWAVVAAEFLIILTSGTIGFQLVPYLHESGLSVTMAALAWTLSTLLNAFCNPIWGFLSDIYSPRKLVLSALPMSLGVTSIFLVIEGGYPGFACVVIWGAATGGLNVLGGMIIANYYGRHSFGSISGIMGPFQTIGLGLGPIIGAILYDRTGGYKQLFIFALVAYLVATILFFFARQPILKLSQRAQKPSI</sequence>
<dbReference type="SUPFAM" id="SSF103473">
    <property type="entry name" value="MFS general substrate transporter"/>
    <property type="match status" value="1"/>
</dbReference>
<gene>
    <name evidence="9" type="ORF">METZ01_LOCUS73435</name>
</gene>
<evidence type="ECO:0000313" key="9">
    <source>
        <dbReference type="EMBL" id="SVA20581.1"/>
    </source>
</evidence>
<feature type="domain" description="Major facilitator superfamily (MFS) profile" evidence="8">
    <location>
        <begin position="22"/>
        <end position="424"/>
    </location>
</feature>
<dbReference type="Pfam" id="PF07690">
    <property type="entry name" value="MFS_1"/>
    <property type="match status" value="2"/>
</dbReference>
<accession>A0A381TYQ5</accession>
<dbReference type="AlphaFoldDB" id="A0A381TYQ5"/>
<organism evidence="9">
    <name type="scientific">marine metagenome</name>
    <dbReference type="NCBI Taxonomy" id="408172"/>
    <lineage>
        <taxon>unclassified sequences</taxon>
        <taxon>metagenomes</taxon>
        <taxon>ecological metagenomes</taxon>
    </lineage>
</organism>
<feature type="transmembrane region" description="Helical" evidence="7">
    <location>
        <begin position="281"/>
        <end position="300"/>
    </location>
</feature>
<dbReference type="InterPro" id="IPR020846">
    <property type="entry name" value="MFS_dom"/>
</dbReference>
<dbReference type="PANTHER" id="PTHR43385:SF1">
    <property type="entry name" value="RIBOFLAVIN TRANSPORTER RIBJ"/>
    <property type="match status" value="1"/>
</dbReference>
<feature type="transmembrane region" description="Helical" evidence="7">
    <location>
        <begin position="88"/>
        <end position="105"/>
    </location>
</feature>
<evidence type="ECO:0000256" key="5">
    <source>
        <dbReference type="ARBA" id="ARBA00023136"/>
    </source>
</evidence>
<evidence type="ECO:0000256" key="7">
    <source>
        <dbReference type="SAM" id="Phobius"/>
    </source>
</evidence>
<feature type="transmembrane region" description="Helical" evidence="7">
    <location>
        <begin position="57"/>
        <end position="76"/>
    </location>
</feature>
<evidence type="ECO:0000256" key="3">
    <source>
        <dbReference type="ARBA" id="ARBA00022692"/>
    </source>
</evidence>
<dbReference type="PANTHER" id="PTHR43385">
    <property type="entry name" value="RIBOFLAVIN TRANSPORTER RIBJ"/>
    <property type="match status" value="1"/>
</dbReference>
<evidence type="ECO:0000256" key="1">
    <source>
        <dbReference type="ARBA" id="ARBA00004141"/>
    </source>
</evidence>
<feature type="transmembrane region" description="Helical" evidence="7">
    <location>
        <begin position="147"/>
        <end position="173"/>
    </location>
</feature>
<dbReference type="PROSITE" id="PS50850">
    <property type="entry name" value="MFS"/>
    <property type="match status" value="1"/>
</dbReference>
<evidence type="ECO:0000256" key="6">
    <source>
        <dbReference type="SAM" id="MobiDB-lite"/>
    </source>
</evidence>
<keyword evidence="5 7" id="KW-0472">Membrane</keyword>
<feature type="transmembrane region" description="Helical" evidence="7">
    <location>
        <begin position="245"/>
        <end position="269"/>
    </location>
</feature>
<keyword evidence="3 7" id="KW-0812">Transmembrane</keyword>
<proteinExistence type="predicted"/>
<dbReference type="GO" id="GO:0016020">
    <property type="term" value="C:membrane"/>
    <property type="evidence" value="ECO:0007669"/>
    <property type="project" value="UniProtKB-SubCell"/>
</dbReference>
<evidence type="ECO:0000259" key="8">
    <source>
        <dbReference type="PROSITE" id="PS50850"/>
    </source>
</evidence>
<dbReference type="InterPro" id="IPR011701">
    <property type="entry name" value="MFS"/>
</dbReference>
<evidence type="ECO:0000256" key="2">
    <source>
        <dbReference type="ARBA" id="ARBA00022448"/>
    </source>
</evidence>
<dbReference type="Gene3D" id="1.20.1250.20">
    <property type="entry name" value="MFS general substrate transporter like domains"/>
    <property type="match status" value="2"/>
</dbReference>
<name>A0A381TYQ5_9ZZZZ</name>
<protein>
    <recommendedName>
        <fullName evidence="8">Major facilitator superfamily (MFS) profile domain-containing protein</fullName>
    </recommendedName>
</protein>
<dbReference type="GO" id="GO:0022857">
    <property type="term" value="F:transmembrane transporter activity"/>
    <property type="evidence" value="ECO:0007669"/>
    <property type="project" value="InterPro"/>
</dbReference>
<dbReference type="InterPro" id="IPR052983">
    <property type="entry name" value="MFS_Riboflavin_Transporter"/>
</dbReference>
<feature type="transmembrane region" description="Helical" evidence="7">
    <location>
        <begin position="340"/>
        <end position="362"/>
    </location>
</feature>
<evidence type="ECO:0000256" key="4">
    <source>
        <dbReference type="ARBA" id="ARBA00022989"/>
    </source>
</evidence>
<comment type="subcellular location">
    <subcellularLocation>
        <location evidence="1">Membrane</location>
        <topology evidence="1">Multi-pass membrane protein</topology>
    </subcellularLocation>
</comment>
<reference evidence="9" key="1">
    <citation type="submission" date="2018-05" db="EMBL/GenBank/DDBJ databases">
        <authorList>
            <person name="Lanie J.A."/>
            <person name="Ng W.-L."/>
            <person name="Kazmierczak K.M."/>
            <person name="Andrzejewski T.M."/>
            <person name="Davidsen T.M."/>
            <person name="Wayne K.J."/>
            <person name="Tettelin H."/>
            <person name="Glass J.I."/>
            <person name="Rusch D."/>
            <person name="Podicherti R."/>
            <person name="Tsui H.-C.T."/>
            <person name="Winkler M.E."/>
        </authorList>
    </citation>
    <scope>NUCLEOTIDE SEQUENCE</scope>
</reference>
<feature type="transmembrane region" description="Helical" evidence="7">
    <location>
        <begin position="374"/>
        <end position="393"/>
    </location>
</feature>
<feature type="transmembrane region" description="Helical" evidence="7">
    <location>
        <begin position="179"/>
        <end position="198"/>
    </location>
</feature>
<feature type="region of interest" description="Disordered" evidence="6">
    <location>
        <begin position="209"/>
        <end position="229"/>
    </location>
</feature>
<keyword evidence="2" id="KW-0813">Transport</keyword>
<feature type="transmembrane region" description="Helical" evidence="7">
    <location>
        <begin position="16"/>
        <end position="37"/>
    </location>
</feature>
<dbReference type="InterPro" id="IPR036259">
    <property type="entry name" value="MFS_trans_sf"/>
</dbReference>
<keyword evidence="4 7" id="KW-1133">Transmembrane helix</keyword>